<gene>
    <name evidence="2" type="ORF">HWN40_13240</name>
</gene>
<reference evidence="2 3" key="1">
    <citation type="submission" date="2020-06" db="EMBL/GenBank/DDBJ databases">
        <title>Methanolobus halotolerans sp. nov., isolated from a saline lake Tus in Siberia.</title>
        <authorList>
            <person name="Shen Y."/>
            <person name="Chen S.-C."/>
            <person name="Lai M.-C."/>
            <person name="Huang H.-H."/>
            <person name="Chiu H.-H."/>
            <person name="Tang S.-L."/>
            <person name="Rogozin D.Y."/>
            <person name="Degermendzhy A.G."/>
        </authorList>
    </citation>
    <scope>NUCLEOTIDE SEQUENCE [LARGE SCALE GENOMIC DNA]</scope>
    <source>
        <strain evidence="2 3">DSM 21339</strain>
    </source>
</reference>
<proteinExistence type="predicted"/>
<dbReference type="OrthoDB" id="375497at2157"/>
<dbReference type="Proteomes" id="UP000509594">
    <property type="component" value="Chromosome"/>
</dbReference>
<dbReference type="InterPro" id="IPR008900">
    <property type="entry name" value="Zot_N"/>
</dbReference>
<evidence type="ECO:0000259" key="1">
    <source>
        <dbReference type="Pfam" id="PF05707"/>
    </source>
</evidence>
<dbReference type="EMBL" id="CP058215">
    <property type="protein sequence ID" value="QLC51114.1"/>
    <property type="molecule type" value="Genomic_DNA"/>
</dbReference>
<dbReference type="KEGG" id="mzi:HWN40_13240"/>
<dbReference type="Gene3D" id="3.40.50.300">
    <property type="entry name" value="P-loop containing nucleotide triphosphate hydrolases"/>
    <property type="match status" value="1"/>
</dbReference>
<accession>A0A7D5EGY7</accession>
<name>A0A7D5EGY7_9EURY</name>
<organism evidence="2 3">
    <name type="scientific">Methanolobus zinderi</name>
    <dbReference type="NCBI Taxonomy" id="536044"/>
    <lineage>
        <taxon>Archaea</taxon>
        <taxon>Methanobacteriati</taxon>
        <taxon>Methanobacteriota</taxon>
        <taxon>Stenosarchaea group</taxon>
        <taxon>Methanomicrobia</taxon>
        <taxon>Methanosarcinales</taxon>
        <taxon>Methanosarcinaceae</taxon>
        <taxon>Methanolobus</taxon>
    </lineage>
</organism>
<keyword evidence="3" id="KW-1185">Reference proteome</keyword>
<evidence type="ECO:0000313" key="3">
    <source>
        <dbReference type="Proteomes" id="UP000509594"/>
    </source>
</evidence>
<dbReference type="AlphaFoldDB" id="A0A7D5EGY7"/>
<dbReference type="GeneID" id="55822657"/>
<dbReference type="RefSeq" id="WP_176966169.1">
    <property type="nucleotide sequence ID" value="NZ_CP058215.1"/>
</dbReference>
<dbReference type="Pfam" id="PF05707">
    <property type="entry name" value="Zot"/>
    <property type="match status" value="1"/>
</dbReference>
<dbReference type="InterPro" id="IPR027417">
    <property type="entry name" value="P-loop_NTPase"/>
</dbReference>
<feature type="domain" description="Zona occludens toxin N-terminal" evidence="1">
    <location>
        <begin position="58"/>
        <end position="120"/>
    </location>
</feature>
<protein>
    <recommendedName>
        <fullName evidence="1">Zona occludens toxin N-terminal domain-containing protein</fullName>
    </recommendedName>
</protein>
<sequence length="219" mass="25624">MAIKIIWGVPGAGKTYYTVRKLLGSMGKNRKEHYFTNFPVEHPKKGFTDVWKSELAKQNITDSMIVIDEAYRNYNSRDYKKFQHDEHTFFATNRHLNNDIFLIAHNPARIDVVIREITEEFILMHCHKVPFLGWPLWFSADVFLDELAVAQRYTSPHAIYCVERFPFSRTVGNAYDTHFYRSPDIDQIQFENWADVLDIADDPEDDIAQKPEEAILCST</sequence>
<evidence type="ECO:0000313" key="2">
    <source>
        <dbReference type="EMBL" id="QLC51114.1"/>
    </source>
</evidence>